<evidence type="ECO:0000313" key="4">
    <source>
        <dbReference type="Proteomes" id="UP001156691"/>
    </source>
</evidence>
<keyword evidence="4" id="KW-1185">Reference proteome</keyword>
<keyword evidence="2" id="KW-0472">Membrane</keyword>
<name>A0ABQ5WA64_9HYPH</name>
<evidence type="ECO:0000313" key="3">
    <source>
        <dbReference type="EMBL" id="GLQ56719.1"/>
    </source>
</evidence>
<sequence>MPIENVMYFALGALISALLALIVLPAVWRRAVRLTKRRIEAATPMTMAEFRADKDQLRAQFALSTRRLEMQIEQLRARLTEELSDAGTRQADLASIKSERETHLAVTRQLEERQAELREEVSALEREYTDISQRLRMRERELAAKVAEIAELRQALEAGLPEGGQLQRDALTGDYDEDTARLTTALAIERKRSRFLETEAKTLVDRLEATSRRSERAAAITRMRQALDSRNGAADPDEQELIAAEATIASAETRLNAILAETGATEGAPAGRAERALAEELGLEEQLAALRARIDAVEGAILSGWNGAGTDKDGLRSLLSEIASDVSRIVYTAESGTQTGQDEESLFERVQRFADDGVGVETLPAKAARPPRTGKPAGKLSDRMTALSEILGS</sequence>
<dbReference type="Proteomes" id="UP001156691">
    <property type="component" value="Unassembled WGS sequence"/>
</dbReference>
<evidence type="ECO:0000256" key="1">
    <source>
        <dbReference type="SAM" id="Coils"/>
    </source>
</evidence>
<dbReference type="EMBL" id="BSNS01000022">
    <property type="protein sequence ID" value="GLQ56719.1"/>
    <property type="molecule type" value="Genomic_DNA"/>
</dbReference>
<feature type="transmembrane region" description="Helical" evidence="2">
    <location>
        <begin position="6"/>
        <end position="28"/>
    </location>
</feature>
<keyword evidence="1" id="KW-0175">Coiled coil</keyword>
<evidence type="ECO:0000256" key="2">
    <source>
        <dbReference type="SAM" id="Phobius"/>
    </source>
</evidence>
<dbReference type="RefSeq" id="WP_284342127.1">
    <property type="nucleotide sequence ID" value="NZ_BSNS01000022.1"/>
</dbReference>
<feature type="coiled-coil region" evidence="1">
    <location>
        <begin position="241"/>
        <end position="293"/>
    </location>
</feature>
<keyword evidence="2" id="KW-0812">Transmembrane</keyword>
<keyword evidence="2" id="KW-1133">Transmembrane helix</keyword>
<gene>
    <name evidence="3" type="ORF">GCM10010862_39780</name>
</gene>
<proteinExistence type="predicted"/>
<feature type="coiled-coil region" evidence="1">
    <location>
        <begin position="65"/>
        <end position="155"/>
    </location>
</feature>
<protein>
    <submittedName>
        <fullName evidence="3">Uncharacterized protein</fullName>
    </submittedName>
</protein>
<organism evidence="3 4">
    <name type="scientific">Devosia nitrariae</name>
    <dbReference type="NCBI Taxonomy" id="2071872"/>
    <lineage>
        <taxon>Bacteria</taxon>
        <taxon>Pseudomonadati</taxon>
        <taxon>Pseudomonadota</taxon>
        <taxon>Alphaproteobacteria</taxon>
        <taxon>Hyphomicrobiales</taxon>
        <taxon>Devosiaceae</taxon>
        <taxon>Devosia</taxon>
    </lineage>
</organism>
<reference evidence="4" key="1">
    <citation type="journal article" date="2019" name="Int. J. Syst. Evol. Microbiol.">
        <title>The Global Catalogue of Microorganisms (GCM) 10K type strain sequencing project: providing services to taxonomists for standard genome sequencing and annotation.</title>
        <authorList>
            <consortium name="The Broad Institute Genomics Platform"/>
            <consortium name="The Broad Institute Genome Sequencing Center for Infectious Disease"/>
            <person name="Wu L."/>
            <person name="Ma J."/>
        </authorList>
    </citation>
    <scope>NUCLEOTIDE SEQUENCE [LARGE SCALE GENOMIC DNA]</scope>
    <source>
        <strain evidence="4">NBRC 112416</strain>
    </source>
</reference>
<comment type="caution">
    <text evidence="3">The sequence shown here is derived from an EMBL/GenBank/DDBJ whole genome shotgun (WGS) entry which is preliminary data.</text>
</comment>
<accession>A0ABQ5WA64</accession>